<dbReference type="Gene3D" id="2.40.50.40">
    <property type="match status" value="1"/>
</dbReference>
<evidence type="ECO:0000256" key="1">
    <source>
        <dbReference type="ARBA" id="ARBA00011975"/>
    </source>
</evidence>
<dbReference type="SUPFAM" id="SSF54160">
    <property type="entry name" value="Chromo domain-like"/>
    <property type="match status" value="1"/>
</dbReference>
<keyword evidence="4" id="KW-0949">S-adenosyl-L-methionine</keyword>
<dbReference type="Proteomes" id="UP000298416">
    <property type="component" value="Unassembled WGS sequence"/>
</dbReference>
<dbReference type="GO" id="GO:0032259">
    <property type="term" value="P:methylation"/>
    <property type="evidence" value="ECO:0007669"/>
    <property type="project" value="UniProtKB-KW"/>
</dbReference>
<dbReference type="InterPro" id="IPR050390">
    <property type="entry name" value="C5-Methyltransferase"/>
</dbReference>
<dbReference type="AlphaFoldDB" id="A0A8X8YZ49"/>
<evidence type="ECO:0000313" key="5">
    <source>
        <dbReference type="EMBL" id="KAG6385408.1"/>
    </source>
</evidence>
<dbReference type="EC" id="2.1.1.37" evidence="1"/>
<dbReference type="InterPro" id="IPR043151">
    <property type="entry name" value="BAH_sf"/>
</dbReference>
<evidence type="ECO:0000256" key="4">
    <source>
        <dbReference type="ARBA" id="ARBA00022691"/>
    </source>
</evidence>
<reference evidence="5" key="2">
    <citation type="submission" date="2020-08" db="EMBL/GenBank/DDBJ databases">
        <title>Plant Genome Project.</title>
        <authorList>
            <person name="Zhang R.-G."/>
        </authorList>
    </citation>
    <scope>NUCLEOTIDE SEQUENCE</scope>
    <source>
        <strain evidence="5">Huo1</strain>
        <tissue evidence="5">Leaf</tissue>
    </source>
</reference>
<dbReference type="GO" id="GO:0005634">
    <property type="term" value="C:nucleus"/>
    <property type="evidence" value="ECO:0007669"/>
    <property type="project" value="TreeGrafter"/>
</dbReference>
<comment type="caution">
    <text evidence="5">The sequence shown here is derived from an EMBL/GenBank/DDBJ whole genome shotgun (WGS) entry which is preliminary data.</text>
</comment>
<dbReference type="EMBL" id="PNBA02000022">
    <property type="protein sequence ID" value="KAG6385408.1"/>
    <property type="molecule type" value="Genomic_DNA"/>
</dbReference>
<name>A0A8X8YZ49_SALSN</name>
<dbReference type="Gene3D" id="3.90.120.10">
    <property type="entry name" value="DNA Methylase, subunit A, domain 2"/>
    <property type="match status" value="3"/>
</dbReference>
<evidence type="ECO:0000313" key="6">
    <source>
        <dbReference type="Proteomes" id="UP000298416"/>
    </source>
</evidence>
<dbReference type="PRINTS" id="PR00105">
    <property type="entry name" value="C5METTRFRASE"/>
</dbReference>
<proteinExistence type="predicted"/>
<keyword evidence="2" id="KW-0489">Methyltransferase</keyword>
<accession>A0A8X8YZ49</accession>
<dbReference type="PANTHER" id="PTHR10629">
    <property type="entry name" value="CYTOSINE-SPECIFIC METHYLTRANSFERASE"/>
    <property type="match status" value="1"/>
</dbReference>
<dbReference type="SUPFAM" id="SSF53335">
    <property type="entry name" value="S-adenosyl-L-methionine-dependent methyltransferases"/>
    <property type="match status" value="3"/>
</dbReference>
<keyword evidence="6" id="KW-1185">Reference proteome</keyword>
<evidence type="ECO:0000256" key="3">
    <source>
        <dbReference type="ARBA" id="ARBA00022679"/>
    </source>
</evidence>
<dbReference type="PANTHER" id="PTHR10629:SF50">
    <property type="entry name" value="DNA (CYTOSINE-5)-METHYLTRANSFERASE CMT3"/>
    <property type="match status" value="1"/>
</dbReference>
<reference evidence="5" key="1">
    <citation type="submission" date="2018-01" db="EMBL/GenBank/DDBJ databases">
        <authorList>
            <person name="Mao J.F."/>
        </authorList>
    </citation>
    <scope>NUCLEOTIDE SEQUENCE</scope>
    <source>
        <strain evidence="5">Huo1</strain>
        <tissue evidence="5">Leaf</tissue>
    </source>
</reference>
<dbReference type="InterPro" id="IPR016197">
    <property type="entry name" value="Chromo-like_dom_sf"/>
</dbReference>
<dbReference type="GO" id="GO:0044027">
    <property type="term" value="P:negative regulation of gene expression via chromosomal CpG island methylation"/>
    <property type="evidence" value="ECO:0007669"/>
    <property type="project" value="TreeGrafter"/>
</dbReference>
<gene>
    <name evidence="5" type="ORF">SASPL_154243</name>
</gene>
<dbReference type="Gene3D" id="2.30.30.490">
    <property type="match status" value="1"/>
</dbReference>
<protein>
    <recommendedName>
        <fullName evidence="1">DNA (cytosine-5-)-methyltransferase</fullName>
        <ecNumber evidence="1">2.1.1.37</ecNumber>
    </recommendedName>
</protein>
<dbReference type="InterPro" id="IPR029063">
    <property type="entry name" value="SAM-dependent_MTases_sf"/>
</dbReference>
<keyword evidence="3" id="KW-0808">Transferase</keyword>
<dbReference type="GO" id="GO:0003886">
    <property type="term" value="F:DNA (cytosine-5-)-methyltransferase activity"/>
    <property type="evidence" value="ECO:0007669"/>
    <property type="project" value="UniProtKB-EC"/>
</dbReference>
<dbReference type="Gene3D" id="3.40.50.150">
    <property type="entry name" value="Vaccinia Virus protein VP39"/>
    <property type="match status" value="8"/>
</dbReference>
<organism evidence="5">
    <name type="scientific">Salvia splendens</name>
    <name type="common">Scarlet sage</name>
    <dbReference type="NCBI Taxonomy" id="180675"/>
    <lineage>
        <taxon>Eukaryota</taxon>
        <taxon>Viridiplantae</taxon>
        <taxon>Streptophyta</taxon>
        <taxon>Embryophyta</taxon>
        <taxon>Tracheophyta</taxon>
        <taxon>Spermatophyta</taxon>
        <taxon>Magnoliopsida</taxon>
        <taxon>eudicotyledons</taxon>
        <taxon>Gunneridae</taxon>
        <taxon>Pentapetalae</taxon>
        <taxon>asterids</taxon>
        <taxon>lamiids</taxon>
        <taxon>Lamiales</taxon>
        <taxon>Lamiaceae</taxon>
        <taxon>Nepetoideae</taxon>
        <taxon>Mentheae</taxon>
        <taxon>Salviinae</taxon>
        <taxon>Salvia</taxon>
        <taxon>Salvia subgen. Calosphace</taxon>
        <taxon>core Calosphace</taxon>
    </lineage>
</organism>
<evidence type="ECO:0000256" key="2">
    <source>
        <dbReference type="ARBA" id="ARBA00022603"/>
    </source>
</evidence>
<dbReference type="GO" id="GO:0003677">
    <property type="term" value="F:DNA binding"/>
    <property type="evidence" value="ECO:0007669"/>
    <property type="project" value="TreeGrafter"/>
</dbReference>
<dbReference type="InterPro" id="IPR001525">
    <property type="entry name" value="C5_MeTfrase"/>
</dbReference>
<sequence length="854" mass="96978">MIGATGGACGKSKPMWSNVPECRWIDDPLFSDVCSGQPKSSSNFGGINKQSDFDYDLIFTSFDAAEPLKNINDDEECNEAEGENRSTEIIQAKYHFLQLEIDKEIYFLDDAGHVKDEEGRENYICKIVALFQAIWWKGYGPEYDTWEPLGGLSSCREKLKEFVLGISGSKRFRNMDAPLEDPKNKQLVVFMDIVLHFSPKFMLMENVVDLVKFAGDFLGRYAVDCLVGMGYQAKLEMMALGAYGLPQFSIGVTPFEFEVDSVAYEEGSKLDLKKAMFLGEVISNFPYVENDEGYYEIPYDLEPQTEFQLFIRLRNDEMAGYLKSTTNNNESSSMIFSDVDANSTHVRLYGESTMLDMYSGCGGMSVRLCLSANSCYVPEFDTWEPLGGLCSCNEKLKEFVLRGISRFNMFRNMNAPLEDPKNKQLVVFMDIVLNFRPKFVLMENVVDLVKFAGYFLGRYVVDCLVGMGYQAKFEMMAVGVTPFEFEVDTVAYEEGRKLYLKKALFLVDAIFDLPRVENDEGHYEIPYDLEPQTEFQCFIRLRNDEMLGLYGESTMLDMYSGCGGMSVGLCLSANSCGDKLFTKWVVDLNPYACYGPEFDTWEPLGGLCSCREKPKEFMLRGISGFNRFRNMNAPLEDPKNKQLVVFMDIVLHFRPKFVLMENVVDLVKFAGYFLGRYVVDCLVGMGYQAKFEMMAVGVTPFEFEVDTVAYEEGLKLDLKKALFLVDAIFDLPRVENDEGHYEIPYDLEHQTKFQRFIRIRNDEMAGYLKMYLLPYTSFVSLPSESKSTTNNESSSMIFSDVEANSTHVGLYGERAMLDMYSGCGGMSVGLYLSANSCGDKLFPKWAVDLNVYAC</sequence>